<dbReference type="InterPro" id="IPR009003">
    <property type="entry name" value="Peptidase_S1_PA"/>
</dbReference>
<dbReference type="RefSeq" id="WP_135622821.1">
    <property type="nucleotide sequence ID" value="NZ_RQGD01000016.1"/>
</dbReference>
<dbReference type="OrthoDB" id="4696264at2"/>
<dbReference type="AlphaFoldDB" id="A0A4R9K7D5"/>
<dbReference type="GO" id="GO:0006508">
    <property type="term" value="P:proteolysis"/>
    <property type="evidence" value="ECO:0007669"/>
    <property type="project" value="UniProtKB-KW"/>
</dbReference>
<keyword evidence="1" id="KW-0645">Protease</keyword>
<proteinExistence type="predicted"/>
<dbReference type="Proteomes" id="UP000297693">
    <property type="component" value="Unassembled WGS sequence"/>
</dbReference>
<evidence type="ECO:0000313" key="1">
    <source>
        <dbReference type="EMBL" id="TGL61532.1"/>
    </source>
</evidence>
<keyword evidence="1" id="KW-0378">Hydrolase</keyword>
<name>A0A4R9K7D5_9LEPT</name>
<keyword evidence="2" id="KW-1185">Reference proteome</keyword>
<protein>
    <submittedName>
        <fullName evidence="1">Serine protease</fullName>
    </submittedName>
</protein>
<comment type="caution">
    <text evidence="1">The sequence shown here is derived from an EMBL/GenBank/DDBJ whole genome shotgun (WGS) entry which is preliminary data.</text>
</comment>
<reference evidence="1" key="1">
    <citation type="journal article" date="2019" name="PLoS Negl. Trop. Dis.">
        <title>Revisiting the worldwide diversity of Leptospira species in the environment.</title>
        <authorList>
            <person name="Vincent A.T."/>
            <person name="Schiettekatte O."/>
            <person name="Bourhy P."/>
            <person name="Veyrier F.J."/>
            <person name="Picardeau M."/>
        </authorList>
    </citation>
    <scope>NUCLEOTIDE SEQUENCE [LARGE SCALE GENOMIC DNA]</scope>
    <source>
        <strain evidence="1">201702476</strain>
    </source>
</reference>
<dbReference type="Pfam" id="PF13365">
    <property type="entry name" value="Trypsin_2"/>
    <property type="match status" value="1"/>
</dbReference>
<organism evidence="1 2">
    <name type="scientific">Leptospira ognonensis</name>
    <dbReference type="NCBI Taxonomy" id="2484945"/>
    <lineage>
        <taxon>Bacteria</taxon>
        <taxon>Pseudomonadati</taxon>
        <taxon>Spirochaetota</taxon>
        <taxon>Spirochaetia</taxon>
        <taxon>Leptospirales</taxon>
        <taxon>Leptospiraceae</taxon>
        <taxon>Leptospira</taxon>
    </lineage>
</organism>
<evidence type="ECO:0000313" key="2">
    <source>
        <dbReference type="Proteomes" id="UP000297693"/>
    </source>
</evidence>
<gene>
    <name evidence="1" type="ORF">EHQ58_05205</name>
</gene>
<accession>A0A4R9K7D5</accession>
<dbReference type="GO" id="GO:0008233">
    <property type="term" value="F:peptidase activity"/>
    <property type="evidence" value="ECO:0007669"/>
    <property type="project" value="UniProtKB-KW"/>
</dbReference>
<dbReference type="Gene3D" id="2.40.10.120">
    <property type="match status" value="1"/>
</dbReference>
<dbReference type="EMBL" id="RQGD01000016">
    <property type="protein sequence ID" value="TGL61532.1"/>
    <property type="molecule type" value="Genomic_DNA"/>
</dbReference>
<dbReference type="SUPFAM" id="SSF50494">
    <property type="entry name" value="Trypsin-like serine proteases"/>
    <property type="match status" value="1"/>
</dbReference>
<sequence length="263" mass="29498">MKVKNIFEEEVFYSTVRVAINTSQGASIGTGFIAEIYLGDKNNNKLTLLISNKHVFHDPANHIFLNFHKLDPDDGGPLLGEFVSIEQQDFSHVYWSHPNPNIDLACINISSLTHRNDIHFKNIPTSMFATFDEDDLIPGASIWFVGYPENRFDVINNLPLLRRGYISSVPRFDFNGEKQFIVDAQVYPGSSGSPCFAFVNGSYKLLGIVTATMIKHEMLQSLPSNSNLGIHQTLGLGIVLKTTLLEELFSLVRNDTVQKYNLS</sequence>